<reference evidence="4" key="1">
    <citation type="submission" date="2016-06" db="EMBL/GenBank/DDBJ databases">
        <title>Parallel loss of symbiosis genes in relatives of nitrogen-fixing non-legume Parasponia.</title>
        <authorList>
            <person name="Van Velzen R."/>
            <person name="Holmer R."/>
            <person name="Bu F."/>
            <person name="Rutten L."/>
            <person name="Van Zeijl A."/>
            <person name="Liu W."/>
            <person name="Santuari L."/>
            <person name="Cao Q."/>
            <person name="Sharma T."/>
            <person name="Shen D."/>
            <person name="Roswanjaya Y."/>
            <person name="Wardhani T."/>
            <person name="Kalhor M.S."/>
            <person name="Jansen J."/>
            <person name="Van den Hoogen J."/>
            <person name="Gungor B."/>
            <person name="Hartog M."/>
            <person name="Hontelez J."/>
            <person name="Verver J."/>
            <person name="Yang W.-C."/>
            <person name="Schijlen E."/>
            <person name="Repin R."/>
            <person name="Schilthuizen M."/>
            <person name="Schranz E."/>
            <person name="Heidstra R."/>
            <person name="Miyata K."/>
            <person name="Fedorova E."/>
            <person name="Kohlen W."/>
            <person name="Bisseling T."/>
            <person name="Smit S."/>
            <person name="Geurts R."/>
        </authorList>
    </citation>
    <scope>NUCLEOTIDE SEQUENCE [LARGE SCALE GENOMIC DNA]</scope>
    <source>
        <strain evidence="4">cv. WU1-14</strain>
    </source>
</reference>
<evidence type="ECO:0000256" key="2">
    <source>
        <dbReference type="SAM" id="Phobius"/>
    </source>
</evidence>
<gene>
    <name evidence="3" type="ORF">PanWU01x14_011750</name>
</gene>
<feature type="transmembrane region" description="Helical" evidence="2">
    <location>
        <begin position="65"/>
        <end position="83"/>
    </location>
</feature>
<dbReference type="EMBL" id="JXTB01000004">
    <property type="protein sequence ID" value="PON79440.1"/>
    <property type="molecule type" value="Genomic_DNA"/>
</dbReference>
<keyword evidence="4" id="KW-1185">Reference proteome</keyword>
<protein>
    <submittedName>
        <fullName evidence="3">Uncharacterized protein</fullName>
    </submittedName>
</protein>
<organism evidence="3 4">
    <name type="scientific">Parasponia andersonii</name>
    <name type="common">Sponia andersonii</name>
    <dbReference type="NCBI Taxonomy" id="3476"/>
    <lineage>
        <taxon>Eukaryota</taxon>
        <taxon>Viridiplantae</taxon>
        <taxon>Streptophyta</taxon>
        <taxon>Embryophyta</taxon>
        <taxon>Tracheophyta</taxon>
        <taxon>Spermatophyta</taxon>
        <taxon>Magnoliopsida</taxon>
        <taxon>eudicotyledons</taxon>
        <taxon>Gunneridae</taxon>
        <taxon>Pentapetalae</taxon>
        <taxon>rosids</taxon>
        <taxon>fabids</taxon>
        <taxon>Rosales</taxon>
        <taxon>Cannabaceae</taxon>
        <taxon>Parasponia</taxon>
    </lineage>
</organism>
<keyword evidence="2" id="KW-0812">Transmembrane</keyword>
<name>A0A2P5E1M5_PARAD</name>
<comment type="caution">
    <text evidence="3">The sequence shown here is derived from an EMBL/GenBank/DDBJ whole genome shotgun (WGS) entry which is preliminary data.</text>
</comment>
<keyword evidence="2" id="KW-0472">Membrane</keyword>
<feature type="non-terminal residue" evidence="3">
    <location>
        <position position="1"/>
    </location>
</feature>
<proteinExistence type="predicted"/>
<evidence type="ECO:0000313" key="3">
    <source>
        <dbReference type="EMBL" id="PON79440.1"/>
    </source>
</evidence>
<dbReference type="AlphaFoldDB" id="A0A2P5E1M5"/>
<evidence type="ECO:0000313" key="4">
    <source>
        <dbReference type="Proteomes" id="UP000237105"/>
    </source>
</evidence>
<feature type="region of interest" description="Disordered" evidence="1">
    <location>
        <begin position="1"/>
        <end position="47"/>
    </location>
</feature>
<keyword evidence="2" id="KW-1133">Transmembrane helix</keyword>
<evidence type="ECO:0000256" key="1">
    <source>
        <dbReference type="SAM" id="MobiDB-lite"/>
    </source>
</evidence>
<sequence length="117" mass="13092">SGKCEWEWAQSSDLGSHRQREASQATNGCDPMEKPGRPSRQPDPSLDAGKIITALDFLTCIELRMWMWMKLGIFGAYLTFLIIKKSSVLHAILEKQAAETGGHLFHKRPNPTRLASP</sequence>
<dbReference type="Proteomes" id="UP000237105">
    <property type="component" value="Unassembled WGS sequence"/>
</dbReference>
<accession>A0A2P5E1M5</accession>